<organism evidence="2 3">
    <name type="scientific">Crocosphaera chwakensis CCY0110</name>
    <dbReference type="NCBI Taxonomy" id="391612"/>
    <lineage>
        <taxon>Bacteria</taxon>
        <taxon>Bacillati</taxon>
        <taxon>Cyanobacteriota</taxon>
        <taxon>Cyanophyceae</taxon>
        <taxon>Oscillatoriophycideae</taxon>
        <taxon>Chroococcales</taxon>
        <taxon>Aphanothecaceae</taxon>
        <taxon>Crocosphaera</taxon>
        <taxon>Crocosphaera chwakensis</taxon>
    </lineage>
</organism>
<keyword evidence="3" id="KW-1185">Reference proteome</keyword>
<accession>A3IPY3</accession>
<dbReference type="RefSeq" id="WP_008275448.1">
    <property type="nucleotide sequence ID" value="NZ_AAXW01000014.1"/>
</dbReference>
<name>A3IPY3_9CHRO</name>
<feature type="transmembrane region" description="Helical" evidence="1">
    <location>
        <begin position="57"/>
        <end position="75"/>
    </location>
</feature>
<gene>
    <name evidence="2" type="ORF">CY0110_05117</name>
</gene>
<dbReference type="AlphaFoldDB" id="A3IPY3"/>
<keyword evidence="1" id="KW-0812">Transmembrane</keyword>
<evidence type="ECO:0000256" key="1">
    <source>
        <dbReference type="SAM" id="Phobius"/>
    </source>
</evidence>
<dbReference type="OrthoDB" id="427940at2"/>
<evidence type="ECO:0000313" key="3">
    <source>
        <dbReference type="Proteomes" id="UP000003781"/>
    </source>
</evidence>
<reference evidence="2 3" key="1">
    <citation type="submission" date="2007-03" db="EMBL/GenBank/DDBJ databases">
        <authorList>
            <person name="Stal L."/>
            <person name="Ferriera S."/>
            <person name="Johnson J."/>
            <person name="Kravitz S."/>
            <person name="Beeson K."/>
            <person name="Sutton G."/>
            <person name="Rogers Y.-H."/>
            <person name="Friedman R."/>
            <person name="Frazier M."/>
            <person name="Venter J.C."/>
        </authorList>
    </citation>
    <scope>NUCLEOTIDE SEQUENCE [LARGE SCALE GENOMIC DNA]</scope>
    <source>
        <strain evidence="2 3">CCY0110</strain>
    </source>
</reference>
<dbReference type="Proteomes" id="UP000003781">
    <property type="component" value="Unassembled WGS sequence"/>
</dbReference>
<dbReference type="eggNOG" id="ENOG5030QCV">
    <property type="taxonomic scope" value="Bacteria"/>
</dbReference>
<keyword evidence="1" id="KW-1133">Transmembrane helix</keyword>
<protein>
    <submittedName>
        <fullName evidence="2">Uncharacterized protein</fullName>
    </submittedName>
</protein>
<keyword evidence="1" id="KW-0472">Membrane</keyword>
<proteinExistence type="predicted"/>
<comment type="caution">
    <text evidence="2">The sequence shown here is derived from an EMBL/GenBank/DDBJ whole genome shotgun (WGS) entry which is preliminary data.</text>
</comment>
<dbReference type="EMBL" id="AAXW01000014">
    <property type="protein sequence ID" value="EAZ91323.1"/>
    <property type="molecule type" value="Genomic_DNA"/>
</dbReference>
<sequence length="76" mass="8472">MTKYNYTKNTVSRNKQDEGMSLLALLFFMMGAVNVYGHLQGSDNQVTTTNNNDMTGLLKVGIFTMFLAGVIELFVI</sequence>
<evidence type="ECO:0000313" key="2">
    <source>
        <dbReference type="EMBL" id="EAZ91323.1"/>
    </source>
</evidence>
<feature type="transmembrane region" description="Helical" evidence="1">
    <location>
        <begin position="20"/>
        <end position="37"/>
    </location>
</feature>